<reference evidence="1 2" key="1">
    <citation type="submission" date="2015-04" db="EMBL/GenBank/DDBJ databases">
        <authorList>
            <person name="Syromyatnikov M.Y."/>
            <person name="Popov V.N."/>
        </authorList>
    </citation>
    <scope>NUCLEOTIDE SEQUENCE [LARGE SCALE GENOMIC DNA]</scope>
</reference>
<dbReference type="Proteomes" id="UP000183832">
    <property type="component" value="Unassembled WGS sequence"/>
</dbReference>
<proteinExistence type="predicted"/>
<gene>
    <name evidence="1" type="ORF">CLUMA_CG011404</name>
</gene>
<organism evidence="1 2">
    <name type="scientific">Clunio marinus</name>
    <dbReference type="NCBI Taxonomy" id="568069"/>
    <lineage>
        <taxon>Eukaryota</taxon>
        <taxon>Metazoa</taxon>
        <taxon>Ecdysozoa</taxon>
        <taxon>Arthropoda</taxon>
        <taxon>Hexapoda</taxon>
        <taxon>Insecta</taxon>
        <taxon>Pterygota</taxon>
        <taxon>Neoptera</taxon>
        <taxon>Endopterygota</taxon>
        <taxon>Diptera</taxon>
        <taxon>Nematocera</taxon>
        <taxon>Chironomoidea</taxon>
        <taxon>Chironomidae</taxon>
        <taxon>Clunio</taxon>
    </lineage>
</organism>
<sequence length="95" mass="10876">MILGFEEKEKVSKRKSATRKKNISQLVKNNDQIKLEAVLASVGLQYGVSVKDLSRQIAEDFMRSDLERRLCISFHFLSTYLGILSVKTQRGEIDK</sequence>
<dbReference type="EMBL" id="CVRI01000047">
    <property type="protein sequence ID" value="CRK98035.1"/>
    <property type="molecule type" value="Genomic_DNA"/>
</dbReference>
<accession>A0A1J1ICV4</accession>
<evidence type="ECO:0000313" key="1">
    <source>
        <dbReference type="EMBL" id="CRK98035.1"/>
    </source>
</evidence>
<keyword evidence="2" id="KW-1185">Reference proteome</keyword>
<protein>
    <submittedName>
        <fullName evidence="1">CLUMA_CG011404, isoform A</fullName>
    </submittedName>
</protein>
<dbReference type="AlphaFoldDB" id="A0A1J1ICV4"/>
<evidence type="ECO:0000313" key="2">
    <source>
        <dbReference type="Proteomes" id="UP000183832"/>
    </source>
</evidence>
<name>A0A1J1ICV4_9DIPT</name>